<protein>
    <submittedName>
        <fullName evidence="2">Uncharacterized protein</fullName>
    </submittedName>
</protein>
<keyword evidence="3" id="KW-1185">Reference proteome</keyword>
<dbReference type="EMBL" id="JAKKPZ010000068">
    <property type="protein sequence ID" value="KAI1704408.1"/>
    <property type="molecule type" value="Genomic_DNA"/>
</dbReference>
<comment type="caution">
    <text evidence="2">The sequence shown here is derived from an EMBL/GenBank/DDBJ whole genome shotgun (WGS) entry which is preliminary data.</text>
</comment>
<sequence>MTRFRSVQCQTEFDPNEPTVVQLSPETQAKHQMLLRPRRTQNRCPSCSNSPCRCAGNQLFLSNSVEMRMSAQPIQNATMPTRDLVQSQVEPDSSKLVVTDSSDEKLRPHTPETELCETTRVIDDIIKRDFTSKPLRIFDKKTWPRIHRNKNNVVLIGIYRRNECFVPTIPGWQHCHKHCYHECNRHSYPIDEMRPFLAQYMRFRDVKIHIDEDSEYTPEQIASLESIAHIWNGQTLSIIDFSTKTTETVKRIFGSLSILQCRSLFHSKAGYVNLDSRVMDIYQSPNLYTLQAIYFSSSITMDGILSLTHYKAEHPQSHTTFVFQPFILTFDDALEAIKEEFSASSTRCRLRMIIEIVILGYNTFIQNLAFRLENSRTKEVLQLKRITTEEAMEKFGVVLYEYSSIFSTPITDGVNGRALILERTDT</sequence>
<dbReference type="AlphaFoldDB" id="A0AAD4MT14"/>
<evidence type="ECO:0000313" key="3">
    <source>
        <dbReference type="Proteomes" id="UP001201812"/>
    </source>
</evidence>
<evidence type="ECO:0000313" key="2">
    <source>
        <dbReference type="EMBL" id="KAI1704408.1"/>
    </source>
</evidence>
<name>A0AAD4MT14_9BILA</name>
<feature type="region of interest" description="Disordered" evidence="1">
    <location>
        <begin position="90"/>
        <end position="109"/>
    </location>
</feature>
<organism evidence="2 3">
    <name type="scientific">Ditylenchus destructor</name>
    <dbReference type="NCBI Taxonomy" id="166010"/>
    <lineage>
        <taxon>Eukaryota</taxon>
        <taxon>Metazoa</taxon>
        <taxon>Ecdysozoa</taxon>
        <taxon>Nematoda</taxon>
        <taxon>Chromadorea</taxon>
        <taxon>Rhabditida</taxon>
        <taxon>Tylenchina</taxon>
        <taxon>Tylenchomorpha</taxon>
        <taxon>Sphaerularioidea</taxon>
        <taxon>Anguinidae</taxon>
        <taxon>Anguininae</taxon>
        <taxon>Ditylenchus</taxon>
    </lineage>
</organism>
<evidence type="ECO:0000256" key="1">
    <source>
        <dbReference type="SAM" id="MobiDB-lite"/>
    </source>
</evidence>
<reference evidence="2" key="1">
    <citation type="submission" date="2022-01" db="EMBL/GenBank/DDBJ databases">
        <title>Genome Sequence Resource for Two Populations of Ditylenchus destructor, the Migratory Endoparasitic Phytonematode.</title>
        <authorList>
            <person name="Zhang H."/>
            <person name="Lin R."/>
            <person name="Xie B."/>
        </authorList>
    </citation>
    <scope>NUCLEOTIDE SEQUENCE</scope>
    <source>
        <strain evidence="2">BazhouSP</strain>
    </source>
</reference>
<accession>A0AAD4MT14</accession>
<gene>
    <name evidence="2" type="ORF">DdX_14275</name>
</gene>
<proteinExistence type="predicted"/>
<dbReference type="Proteomes" id="UP001201812">
    <property type="component" value="Unassembled WGS sequence"/>
</dbReference>